<keyword evidence="3" id="KW-0677">Repeat</keyword>
<feature type="region of interest" description="Disordered" evidence="5">
    <location>
        <begin position="471"/>
        <end position="532"/>
    </location>
</feature>
<feature type="domain" description="RED-like N-terminal" evidence="7">
    <location>
        <begin position="64"/>
        <end position="299"/>
    </location>
</feature>
<evidence type="ECO:0000259" key="6">
    <source>
        <dbReference type="Pfam" id="PF07807"/>
    </source>
</evidence>
<keyword evidence="4" id="KW-0539">Nucleus</keyword>
<dbReference type="InterPro" id="IPR012916">
    <property type="entry name" value="RED_N"/>
</dbReference>
<dbReference type="Proteomes" id="UP001212152">
    <property type="component" value="Unassembled WGS sequence"/>
</dbReference>
<evidence type="ECO:0000256" key="4">
    <source>
        <dbReference type="ARBA" id="ARBA00023242"/>
    </source>
</evidence>
<dbReference type="PANTHER" id="PTHR12765">
    <property type="entry name" value="RED PROTEIN IK FACTOR CYTOKINE IK"/>
    <property type="match status" value="1"/>
</dbReference>
<feature type="region of interest" description="Disordered" evidence="5">
    <location>
        <begin position="610"/>
        <end position="645"/>
    </location>
</feature>
<dbReference type="Pfam" id="PF07808">
    <property type="entry name" value="RED_N"/>
    <property type="match status" value="1"/>
</dbReference>
<feature type="compositionally biased region" description="Polar residues" evidence="5">
    <location>
        <begin position="26"/>
        <end position="37"/>
    </location>
</feature>
<gene>
    <name evidence="8" type="ORF">HDU87_007002</name>
</gene>
<evidence type="ECO:0000313" key="8">
    <source>
        <dbReference type="EMBL" id="KAJ3174630.1"/>
    </source>
</evidence>
<comment type="subcellular location">
    <subcellularLocation>
        <location evidence="1">Nucleus</location>
    </subcellularLocation>
</comment>
<dbReference type="EMBL" id="JADGJQ010000062">
    <property type="protein sequence ID" value="KAJ3174630.1"/>
    <property type="molecule type" value="Genomic_DNA"/>
</dbReference>
<reference evidence="8" key="1">
    <citation type="submission" date="2020-05" db="EMBL/GenBank/DDBJ databases">
        <title>Phylogenomic resolution of chytrid fungi.</title>
        <authorList>
            <person name="Stajich J.E."/>
            <person name="Amses K."/>
            <person name="Simmons R."/>
            <person name="Seto K."/>
            <person name="Myers J."/>
            <person name="Bonds A."/>
            <person name="Quandt C.A."/>
            <person name="Barry K."/>
            <person name="Liu P."/>
            <person name="Grigoriev I."/>
            <person name="Longcore J.E."/>
            <person name="James T.Y."/>
        </authorList>
    </citation>
    <scope>NUCLEOTIDE SEQUENCE</scope>
    <source>
        <strain evidence="8">JEL0379</strain>
    </source>
</reference>
<feature type="compositionally biased region" description="Polar residues" evidence="5">
    <location>
        <begin position="114"/>
        <end position="123"/>
    </location>
</feature>
<comment type="similarity">
    <text evidence="2">Belongs to the RED family.</text>
</comment>
<evidence type="ECO:0000256" key="2">
    <source>
        <dbReference type="ARBA" id="ARBA00006660"/>
    </source>
</evidence>
<feature type="region of interest" description="Disordered" evidence="5">
    <location>
        <begin position="370"/>
        <end position="398"/>
    </location>
</feature>
<name>A0AAD5TFS5_9FUNG</name>
<evidence type="ECO:0000256" key="5">
    <source>
        <dbReference type="SAM" id="MobiDB-lite"/>
    </source>
</evidence>
<feature type="compositionally biased region" description="Basic and acidic residues" evidence="5">
    <location>
        <begin position="316"/>
        <end position="328"/>
    </location>
</feature>
<comment type="caution">
    <text evidence="8">The sequence shown here is derived from an EMBL/GenBank/DDBJ whole genome shotgun (WGS) entry which is preliminary data.</text>
</comment>
<evidence type="ECO:0000256" key="3">
    <source>
        <dbReference type="ARBA" id="ARBA00022737"/>
    </source>
</evidence>
<keyword evidence="9" id="KW-1185">Reference proteome</keyword>
<evidence type="ECO:0000259" key="7">
    <source>
        <dbReference type="Pfam" id="PF07808"/>
    </source>
</evidence>
<evidence type="ECO:0000256" key="1">
    <source>
        <dbReference type="ARBA" id="ARBA00004123"/>
    </source>
</evidence>
<organism evidence="8 9">
    <name type="scientific">Geranomyces variabilis</name>
    <dbReference type="NCBI Taxonomy" id="109894"/>
    <lineage>
        <taxon>Eukaryota</taxon>
        <taxon>Fungi</taxon>
        <taxon>Fungi incertae sedis</taxon>
        <taxon>Chytridiomycota</taxon>
        <taxon>Chytridiomycota incertae sedis</taxon>
        <taxon>Chytridiomycetes</taxon>
        <taxon>Spizellomycetales</taxon>
        <taxon>Powellomycetaceae</taxon>
        <taxon>Geranomyces</taxon>
    </lineage>
</organism>
<protein>
    <recommendedName>
        <fullName evidence="10">RED-like N-terminal domain-containing protein</fullName>
    </recommendedName>
</protein>
<feature type="compositionally biased region" description="Low complexity" evidence="5">
    <location>
        <begin position="375"/>
        <end position="385"/>
    </location>
</feature>
<feature type="region of interest" description="Disordered" evidence="5">
    <location>
        <begin position="113"/>
        <end position="153"/>
    </location>
</feature>
<dbReference type="InterPro" id="IPR039896">
    <property type="entry name" value="Red-like"/>
</dbReference>
<accession>A0AAD5TFS5</accession>
<evidence type="ECO:0000313" key="9">
    <source>
        <dbReference type="Proteomes" id="UP001212152"/>
    </source>
</evidence>
<feature type="compositionally biased region" description="Gly residues" evidence="5">
    <location>
        <begin position="627"/>
        <end position="637"/>
    </location>
</feature>
<feature type="region of interest" description="Disordered" evidence="5">
    <location>
        <begin position="309"/>
        <end position="328"/>
    </location>
</feature>
<sequence>MAGLGQDDFRKLLATPRAALPPQTPRAGTTAASQTPRSGPGGKRDADGFLHPAPRPKKKWQPKKPAKTKTGKEDDEGADAAPAYRDRAKERRQGANPDYAETEQMLAVLRASEEANNNNQSGATVDPTPAGDRADLDAPQQPPPATPGVSYEQSKFLGGDARHTHMVKGLDYALLSRVRSELQTAEELGAEERKAQEYVAQIHGDGGVATFDSVLAANIYDIAITRAKEKPPVRNEMFIPGRMAFMWEFGTMDDVGDYLPTSDVPTTVIRSKADMKDYDKNFMVSSNDLVIDKIIAVVAGAGETAIGGDKKRVKRRDKEKAAAEAEAKRKEAEAKRAAAAASVATPAADDEDDEDIFADAGRDYKLEVKERESAAGRAPQRPAAAVPYFMNPDEDPALSSIKKEAADTPDGADNSITKLVAESMGMLTALEGSSAAQKIVNHLDSEATLEIGPGDLTTAVDTEIVVGQAARKRLQEEKYSKKGGSTTQTEDPSSATDSRRVNDDLLADLDSGSDGDDDAADLTQMDMGVRQNKRRQLQRFDFEDEADWFKYKEEQVHIPKAAFQFGVKAAEGRSKPKQAGRGGDAAKKRNYDAKLNKEFQQLNKVYSDKYGTGLSGEAGGSKKSGARGKGGDGGGTGNNKRQKRD</sequence>
<dbReference type="InterPro" id="IPR012492">
    <property type="entry name" value="RED_C"/>
</dbReference>
<dbReference type="AlphaFoldDB" id="A0AAD5TFS5"/>
<feature type="compositionally biased region" description="Polar residues" evidence="5">
    <location>
        <begin position="483"/>
        <end position="496"/>
    </location>
</feature>
<feature type="compositionally biased region" description="Basic and acidic residues" evidence="5">
    <location>
        <begin position="84"/>
        <end position="93"/>
    </location>
</feature>
<feature type="domain" description="Protein RED C-terminal" evidence="6">
    <location>
        <begin position="513"/>
        <end position="611"/>
    </location>
</feature>
<evidence type="ECO:0008006" key="10">
    <source>
        <dbReference type="Google" id="ProtNLM"/>
    </source>
</evidence>
<dbReference type="GO" id="GO:0005634">
    <property type="term" value="C:nucleus"/>
    <property type="evidence" value="ECO:0007669"/>
    <property type="project" value="UniProtKB-SubCell"/>
</dbReference>
<proteinExistence type="inferred from homology"/>
<feature type="region of interest" description="Disordered" evidence="5">
    <location>
        <begin position="568"/>
        <end position="592"/>
    </location>
</feature>
<feature type="compositionally biased region" description="Basic residues" evidence="5">
    <location>
        <begin position="54"/>
        <end position="69"/>
    </location>
</feature>
<feature type="compositionally biased region" description="Acidic residues" evidence="5">
    <location>
        <begin position="505"/>
        <end position="520"/>
    </location>
</feature>
<feature type="region of interest" description="Disordered" evidence="5">
    <location>
        <begin position="1"/>
        <end position="101"/>
    </location>
</feature>
<dbReference type="Pfam" id="PF07807">
    <property type="entry name" value="RED_C"/>
    <property type="match status" value="1"/>
</dbReference>